<keyword evidence="8" id="KW-1185">Reference proteome</keyword>
<dbReference type="InterPro" id="IPR001029">
    <property type="entry name" value="Flagellin_N"/>
</dbReference>
<evidence type="ECO:0000256" key="2">
    <source>
        <dbReference type="ARBA" id="ARBA00004613"/>
    </source>
</evidence>
<keyword evidence="7" id="KW-0282">Flagellum</keyword>
<dbReference type="Gene3D" id="1.20.1330.10">
    <property type="entry name" value="f41 fragment of flagellin, N-terminal domain"/>
    <property type="match status" value="2"/>
</dbReference>
<keyword evidence="5" id="KW-0975">Bacterial flagellum</keyword>
<evidence type="ECO:0000259" key="6">
    <source>
        <dbReference type="Pfam" id="PF00669"/>
    </source>
</evidence>
<dbReference type="PRINTS" id="PR00207">
    <property type="entry name" value="FLAGELLIN"/>
</dbReference>
<keyword evidence="7" id="KW-0966">Cell projection</keyword>
<protein>
    <submittedName>
        <fullName evidence="7">Flagellar hook-associated protein FlgL</fullName>
    </submittedName>
</protein>
<accession>A0ABT6JWV4</accession>
<comment type="subcellular location">
    <subcellularLocation>
        <location evidence="1">Bacterial flagellum</location>
    </subcellularLocation>
    <subcellularLocation>
        <location evidence="2">Secreted</location>
    </subcellularLocation>
</comment>
<dbReference type="PANTHER" id="PTHR42792:SF1">
    <property type="entry name" value="FLAGELLAR HOOK-ASSOCIATED PROTEIN 3"/>
    <property type="match status" value="1"/>
</dbReference>
<dbReference type="SUPFAM" id="SSF64518">
    <property type="entry name" value="Phase 1 flagellin"/>
    <property type="match status" value="1"/>
</dbReference>
<comment type="caution">
    <text evidence="7">The sequence shown here is derived from an EMBL/GenBank/DDBJ whole genome shotgun (WGS) entry which is preliminary data.</text>
</comment>
<evidence type="ECO:0000256" key="5">
    <source>
        <dbReference type="ARBA" id="ARBA00023143"/>
    </source>
</evidence>
<evidence type="ECO:0000256" key="3">
    <source>
        <dbReference type="ARBA" id="ARBA00005709"/>
    </source>
</evidence>
<dbReference type="Pfam" id="PF00669">
    <property type="entry name" value="Flagellin_N"/>
    <property type="match status" value="1"/>
</dbReference>
<dbReference type="InterPro" id="IPR013384">
    <property type="entry name" value="Flagell_FlgL"/>
</dbReference>
<name>A0ABT6JWV4_9GAMM</name>
<dbReference type="InterPro" id="IPR001492">
    <property type="entry name" value="Flagellin"/>
</dbReference>
<evidence type="ECO:0000256" key="1">
    <source>
        <dbReference type="ARBA" id="ARBA00004365"/>
    </source>
</evidence>
<dbReference type="PANTHER" id="PTHR42792">
    <property type="entry name" value="FLAGELLIN"/>
    <property type="match status" value="1"/>
</dbReference>
<organism evidence="7 8">
    <name type="scientific">Luteimonas kalidii</name>
    <dbReference type="NCBI Taxonomy" id="3042025"/>
    <lineage>
        <taxon>Bacteria</taxon>
        <taxon>Pseudomonadati</taxon>
        <taxon>Pseudomonadota</taxon>
        <taxon>Gammaproteobacteria</taxon>
        <taxon>Lysobacterales</taxon>
        <taxon>Lysobacteraceae</taxon>
        <taxon>Luteimonas</taxon>
    </lineage>
</organism>
<evidence type="ECO:0000313" key="8">
    <source>
        <dbReference type="Proteomes" id="UP001156873"/>
    </source>
</evidence>
<sequence>MSTMRISTAALYAQGLQGMLQQQARVARTQQELVSQNKLQRAADDPAAMARAQRMDHALSQLQQQDRNATLVEHRLRSQESALADVGSQLDRARELAIQANSGGMSAEDRKSVAAELRAVRSELLAIANRDDGNGRRLFGGSRDGVIPFADNAGTVSYAGDDGRNRVEVAPDQWVADGDPGSEVFLRVRTGDGLVRGSAAAGNTGSGVLQSSAIANHSAWGGEPLRVEFADATTWRVLDGSGTELATGSYTDGATISAAGMQLTLTGAPAAGDTFTVEPAPTRDIFATLDGLAAALEMPVADAAERARRDNLVGSAIGDISTAQSHMLALRSGTGSRLAALDTALDARSAGDLTLTQSLSELRDVDFAEAASRLSLQLTALEAAQKTMLSVQRLSLFDRM</sequence>
<comment type="similarity">
    <text evidence="3">Belongs to the bacterial flagellin family.</text>
</comment>
<gene>
    <name evidence="7" type="primary">flgL</name>
    <name evidence="7" type="ORF">QFW81_13675</name>
</gene>
<dbReference type="EMBL" id="JARXRO010000020">
    <property type="protein sequence ID" value="MDH5834960.1"/>
    <property type="molecule type" value="Genomic_DNA"/>
</dbReference>
<feature type="domain" description="Flagellin N-terminal" evidence="6">
    <location>
        <begin position="6"/>
        <end position="142"/>
    </location>
</feature>
<dbReference type="NCBIfam" id="TIGR02550">
    <property type="entry name" value="flagell_flgL"/>
    <property type="match status" value="1"/>
</dbReference>
<reference evidence="7 8" key="1">
    <citation type="submission" date="2023-04" db="EMBL/GenBank/DDBJ databases">
        <title>Luteimonas sp. M1R5S59.</title>
        <authorList>
            <person name="Sun J.-Q."/>
        </authorList>
    </citation>
    <scope>NUCLEOTIDE SEQUENCE [LARGE SCALE GENOMIC DNA]</scope>
    <source>
        <strain evidence="7 8">M1R5S59</strain>
    </source>
</reference>
<keyword evidence="4" id="KW-0964">Secreted</keyword>
<dbReference type="RefSeq" id="WP_280579541.1">
    <property type="nucleotide sequence ID" value="NZ_JARXRO010000020.1"/>
</dbReference>
<keyword evidence="7" id="KW-0969">Cilium</keyword>
<evidence type="ECO:0000313" key="7">
    <source>
        <dbReference type="EMBL" id="MDH5834960.1"/>
    </source>
</evidence>
<evidence type="ECO:0000256" key="4">
    <source>
        <dbReference type="ARBA" id="ARBA00022525"/>
    </source>
</evidence>
<dbReference type="Proteomes" id="UP001156873">
    <property type="component" value="Unassembled WGS sequence"/>
</dbReference>
<proteinExistence type="inferred from homology"/>